<gene>
    <name evidence="11" type="primary">LOC100181412</name>
</gene>
<comment type="cofactor">
    <cofactor evidence="1">
        <name>Zn(2+)</name>
        <dbReference type="ChEBI" id="CHEBI:29105"/>
    </cofactor>
</comment>
<organism evidence="11 12">
    <name type="scientific">Ciona intestinalis</name>
    <name type="common">Transparent sea squirt</name>
    <name type="synonym">Ascidia intestinalis</name>
    <dbReference type="NCBI Taxonomy" id="7719"/>
    <lineage>
        <taxon>Eukaryota</taxon>
        <taxon>Metazoa</taxon>
        <taxon>Chordata</taxon>
        <taxon>Tunicata</taxon>
        <taxon>Ascidiacea</taxon>
        <taxon>Phlebobranchia</taxon>
        <taxon>Cionidae</taxon>
        <taxon>Ciona</taxon>
    </lineage>
</organism>
<evidence type="ECO:0000259" key="9">
    <source>
        <dbReference type="Pfam" id="PF00107"/>
    </source>
</evidence>
<dbReference type="EC" id="1.1.1.1" evidence="3"/>
<dbReference type="Gene3D" id="3.90.180.10">
    <property type="entry name" value="Medium-chain alcohol dehydrogenases, catalytic domain"/>
    <property type="match status" value="1"/>
</dbReference>
<keyword evidence="12" id="KW-1185">Reference proteome</keyword>
<dbReference type="GeneTree" id="ENSGT00390000004074"/>
<reference evidence="11" key="2">
    <citation type="submission" date="2025-08" db="UniProtKB">
        <authorList>
            <consortium name="Ensembl"/>
        </authorList>
    </citation>
    <scope>IDENTIFICATION</scope>
</reference>
<evidence type="ECO:0000259" key="10">
    <source>
        <dbReference type="Pfam" id="PF08240"/>
    </source>
</evidence>
<dbReference type="FunFam" id="3.40.50.720:FF:001296">
    <property type="entry name" value="Alcohol dehydrogenase, zinc-containing"/>
    <property type="match status" value="1"/>
</dbReference>
<dbReference type="InParanoid" id="F6XZ52"/>
<dbReference type="InterPro" id="IPR036291">
    <property type="entry name" value="NAD(P)-bd_dom_sf"/>
</dbReference>
<comment type="similarity">
    <text evidence="2">Belongs to the zinc-containing alcohol dehydrogenase family.</text>
</comment>
<evidence type="ECO:0000256" key="4">
    <source>
        <dbReference type="ARBA" id="ARBA00022723"/>
    </source>
</evidence>
<dbReference type="CDD" id="cd08231">
    <property type="entry name" value="MDR_TM0436_like"/>
    <property type="match status" value="1"/>
</dbReference>
<evidence type="ECO:0000313" key="12">
    <source>
        <dbReference type="Proteomes" id="UP000008144"/>
    </source>
</evidence>
<keyword evidence="4" id="KW-0479">Metal-binding</keyword>
<evidence type="ECO:0000313" key="11">
    <source>
        <dbReference type="Ensembl" id="ENSCINP00000003092.3"/>
    </source>
</evidence>
<evidence type="ECO:0000256" key="7">
    <source>
        <dbReference type="ARBA" id="ARBA00023027"/>
    </source>
</evidence>
<reference evidence="11" key="3">
    <citation type="submission" date="2025-09" db="UniProtKB">
        <authorList>
            <consortium name="Ensembl"/>
        </authorList>
    </citation>
    <scope>IDENTIFICATION</scope>
</reference>
<dbReference type="SUPFAM" id="SSF51735">
    <property type="entry name" value="NAD(P)-binding Rossmann-fold domains"/>
    <property type="match status" value="1"/>
</dbReference>
<accession>A0A1W2WBF4</accession>
<dbReference type="OMA" id="VHNYEPR"/>
<dbReference type="Pfam" id="PF00107">
    <property type="entry name" value="ADH_zinc_N"/>
    <property type="match status" value="1"/>
</dbReference>
<dbReference type="HOGENOM" id="CLU_026673_11_0_1"/>
<name>F6XZ52_CIOIN</name>
<dbReference type="Gene3D" id="3.40.50.720">
    <property type="entry name" value="NAD(P)-binding Rossmann-like Domain"/>
    <property type="match status" value="1"/>
</dbReference>
<dbReference type="GeneID" id="100181412"/>
<evidence type="ECO:0000256" key="2">
    <source>
        <dbReference type="ARBA" id="ARBA00008072"/>
    </source>
</evidence>
<dbReference type="Pfam" id="PF08240">
    <property type="entry name" value="ADH_N"/>
    <property type="match status" value="1"/>
</dbReference>
<evidence type="ECO:0000256" key="8">
    <source>
        <dbReference type="SAM" id="MobiDB-lite"/>
    </source>
</evidence>
<dbReference type="InterPro" id="IPR013154">
    <property type="entry name" value="ADH-like_N"/>
</dbReference>
<evidence type="ECO:0000256" key="5">
    <source>
        <dbReference type="ARBA" id="ARBA00022833"/>
    </source>
</evidence>
<dbReference type="GO" id="GO:0005737">
    <property type="term" value="C:cytoplasm"/>
    <property type="evidence" value="ECO:0000318"/>
    <property type="project" value="GO_Central"/>
</dbReference>
<feature type="region of interest" description="Disordered" evidence="8">
    <location>
        <begin position="89"/>
        <end position="114"/>
    </location>
</feature>
<dbReference type="KEGG" id="cin:100181412"/>
<dbReference type="PANTHER" id="PTHR42940">
    <property type="entry name" value="ALCOHOL DEHYDROGENASE 1-RELATED"/>
    <property type="match status" value="1"/>
</dbReference>
<protein>
    <recommendedName>
        <fullName evidence="3">alcohol dehydrogenase</fullName>
        <ecNumber evidence="3">1.1.1.1</ecNumber>
    </recommendedName>
</protein>
<sequence length="380" mass="41694">MSISEEIARLVYFGASHEPQWFIQYCKELPEVGPGEVLVKVRLATICASDLHTFAGVRNEPLPAVLGHEAVCDVIVDRRSNEENEFVFLPDENTGHDGTEENGPSSDSSIPLSPGTRVTFGVPLSCKQCERCRLGVTQKCKSLFKYGHCALNDGGGFSGCYATHMLLRAGTHIVPLPPQVTDKMAAPINCALATIVNVVENARTQSRNKVAVVQGAGILGTYACAMLSRKGYQRVLCTDVNQSRLNVVRKFGGEPLYVQDVSKYTDFADCVIEVCGSPTVVEDGINMLRYGGTYVWAGMVHRDSTLSVTGESVIRKSITIKGIHNYEDRHLTEAVTFLRDTSHLFPYEELLSPMTFSLKDFGKAVHLAESRTFLRVGIQP</sequence>
<evidence type="ECO:0000256" key="3">
    <source>
        <dbReference type="ARBA" id="ARBA00013190"/>
    </source>
</evidence>
<dbReference type="InterPro" id="IPR011032">
    <property type="entry name" value="GroES-like_sf"/>
</dbReference>
<evidence type="ECO:0000256" key="6">
    <source>
        <dbReference type="ARBA" id="ARBA00023002"/>
    </source>
</evidence>
<dbReference type="RefSeq" id="XP_002125364.1">
    <property type="nucleotide sequence ID" value="XM_002125328.4"/>
</dbReference>
<proteinExistence type="inferred from homology"/>
<dbReference type="Proteomes" id="UP000008144">
    <property type="component" value="Unassembled WGS sequence"/>
</dbReference>
<dbReference type="GO" id="GO:0046872">
    <property type="term" value="F:metal ion binding"/>
    <property type="evidence" value="ECO:0007669"/>
    <property type="project" value="UniProtKB-KW"/>
</dbReference>
<keyword evidence="6" id="KW-0560">Oxidoreductase</keyword>
<dbReference type="GO" id="GO:0004022">
    <property type="term" value="F:alcohol dehydrogenase (NAD+) activity"/>
    <property type="evidence" value="ECO:0000318"/>
    <property type="project" value="GO_Central"/>
</dbReference>
<evidence type="ECO:0000256" key="1">
    <source>
        <dbReference type="ARBA" id="ARBA00001947"/>
    </source>
</evidence>
<dbReference type="InterPro" id="IPR013149">
    <property type="entry name" value="ADH-like_C"/>
</dbReference>
<dbReference type="STRING" id="7719.ENSCINP00000003092"/>
<accession>F6XZ52</accession>
<dbReference type="PANTHER" id="PTHR42940:SF3">
    <property type="entry name" value="ALCOHOL DEHYDROGENASE 1-RELATED"/>
    <property type="match status" value="1"/>
</dbReference>
<keyword evidence="5" id="KW-0862">Zinc</keyword>
<dbReference type="SUPFAM" id="SSF50129">
    <property type="entry name" value="GroES-like"/>
    <property type="match status" value="1"/>
</dbReference>
<reference evidence="12" key="1">
    <citation type="journal article" date="2002" name="Science">
        <title>The draft genome of Ciona intestinalis: insights into chordate and vertebrate origins.</title>
        <authorList>
            <person name="Dehal P."/>
            <person name="Satou Y."/>
            <person name="Campbell R.K."/>
            <person name="Chapman J."/>
            <person name="Degnan B."/>
            <person name="De Tomaso A."/>
            <person name="Davidson B."/>
            <person name="Di Gregorio A."/>
            <person name="Gelpke M."/>
            <person name="Goodstein D.M."/>
            <person name="Harafuji N."/>
            <person name="Hastings K.E."/>
            <person name="Ho I."/>
            <person name="Hotta K."/>
            <person name="Huang W."/>
            <person name="Kawashima T."/>
            <person name="Lemaire P."/>
            <person name="Martinez D."/>
            <person name="Meinertzhagen I.A."/>
            <person name="Necula S."/>
            <person name="Nonaka M."/>
            <person name="Putnam N."/>
            <person name="Rash S."/>
            <person name="Saiga H."/>
            <person name="Satake M."/>
            <person name="Terry A."/>
            <person name="Yamada L."/>
            <person name="Wang H.G."/>
            <person name="Awazu S."/>
            <person name="Azumi K."/>
            <person name="Boore J."/>
            <person name="Branno M."/>
            <person name="Chin-Bow S."/>
            <person name="DeSantis R."/>
            <person name="Doyle S."/>
            <person name="Francino P."/>
            <person name="Keys D.N."/>
            <person name="Haga S."/>
            <person name="Hayashi H."/>
            <person name="Hino K."/>
            <person name="Imai K.S."/>
            <person name="Inaba K."/>
            <person name="Kano S."/>
            <person name="Kobayashi K."/>
            <person name="Kobayashi M."/>
            <person name="Lee B.I."/>
            <person name="Makabe K.W."/>
            <person name="Manohar C."/>
            <person name="Matassi G."/>
            <person name="Medina M."/>
            <person name="Mochizuki Y."/>
            <person name="Mount S."/>
            <person name="Morishita T."/>
            <person name="Miura S."/>
            <person name="Nakayama A."/>
            <person name="Nishizaka S."/>
            <person name="Nomoto H."/>
            <person name="Ohta F."/>
            <person name="Oishi K."/>
            <person name="Rigoutsos I."/>
            <person name="Sano M."/>
            <person name="Sasaki A."/>
            <person name="Sasakura Y."/>
            <person name="Shoguchi E."/>
            <person name="Shin-i T."/>
            <person name="Spagnuolo A."/>
            <person name="Stainier D."/>
            <person name="Suzuki M.M."/>
            <person name="Tassy O."/>
            <person name="Takatori N."/>
            <person name="Tokuoka M."/>
            <person name="Yagi K."/>
            <person name="Yoshizaki F."/>
            <person name="Wada S."/>
            <person name="Zhang C."/>
            <person name="Hyatt P.D."/>
            <person name="Larimer F."/>
            <person name="Detter C."/>
            <person name="Doggett N."/>
            <person name="Glavina T."/>
            <person name="Hawkins T."/>
            <person name="Richardson P."/>
            <person name="Lucas S."/>
            <person name="Kohara Y."/>
            <person name="Levine M."/>
            <person name="Satoh N."/>
            <person name="Rokhsar D.S."/>
        </authorList>
    </citation>
    <scope>NUCLEOTIDE SEQUENCE [LARGE SCALE GENOMIC DNA]</scope>
</reference>
<feature type="domain" description="Alcohol dehydrogenase-like N-terminal" evidence="10">
    <location>
        <begin position="33"/>
        <end position="75"/>
    </location>
</feature>
<feature type="domain" description="Alcohol dehydrogenase-like C-terminal" evidence="9">
    <location>
        <begin position="219"/>
        <end position="337"/>
    </location>
</feature>
<dbReference type="AlphaFoldDB" id="F6XZ52"/>
<feature type="compositionally biased region" description="Polar residues" evidence="8">
    <location>
        <begin position="102"/>
        <end position="111"/>
    </location>
</feature>
<dbReference type="OrthoDB" id="3941538at2759"/>
<keyword evidence="7" id="KW-0520">NAD</keyword>
<dbReference type="Ensembl" id="ENSCINT00000003092.3">
    <property type="protein sequence ID" value="ENSCINP00000003092.3"/>
    <property type="gene ID" value="ENSCING00000001558.3"/>
</dbReference>